<protein>
    <submittedName>
        <fullName evidence="2">GNAT family N-acetyltransferase</fullName>
        <ecNumber evidence="2">2.3.-.-</ecNumber>
    </submittedName>
</protein>
<keyword evidence="2" id="KW-0012">Acyltransferase</keyword>
<name>A0ABW6KE39_9BACI</name>
<keyword evidence="2" id="KW-0808">Transferase</keyword>
<dbReference type="Pfam" id="PF00583">
    <property type="entry name" value="Acetyltransf_1"/>
    <property type="match status" value="1"/>
</dbReference>
<accession>A0ABW6KE39</accession>
<evidence type="ECO:0000313" key="3">
    <source>
        <dbReference type="Proteomes" id="UP001601059"/>
    </source>
</evidence>
<reference evidence="2 3" key="1">
    <citation type="submission" date="2024-08" db="EMBL/GenBank/DDBJ databases">
        <title>Two novel Cytobacillus novel species.</title>
        <authorList>
            <person name="Liu G."/>
        </authorList>
    </citation>
    <scope>NUCLEOTIDE SEQUENCE [LARGE SCALE GENOMIC DNA]</scope>
    <source>
        <strain evidence="2 3">FJAT-54145</strain>
    </source>
</reference>
<organism evidence="2 3">
    <name type="scientific">Cytobacillus spartinae</name>
    <dbReference type="NCBI Taxonomy" id="3299023"/>
    <lineage>
        <taxon>Bacteria</taxon>
        <taxon>Bacillati</taxon>
        <taxon>Bacillota</taxon>
        <taxon>Bacilli</taxon>
        <taxon>Bacillales</taxon>
        <taxon>Bacillaceae</taxon>
        <taxon>Cytobacillus</taxon>
    </lineage>
</organism>
<dbReference type="InterPro" id="IPR000182">
    <property type="entry name" value="GNAT_dom"/>
</dbReference>
<gene>
    <name evidence="2" type="ORF">ACFYKX_17795</name>
</gene>
<feature type="domain" description="N-acetyltransferase" evidence="1">
    <location>
        <begin position="2"/>
        <end position="180"/>
    </location>
</feature>
<evidence type="ECO:0000259" key="1">
    <source>
        <dbReference type="PROSITE" id="PS51186"/>
    </source>
</evidence>
<dbReference type="InterPro" id="IPR016181">
    <property type="entry name" value="Acyl_CoA_acyltransferase"/>
</dbReference>
<comment type="caution">
    <text evidence="2">The sequence shown here is derived from an EMBL/GenBank/DDBJ whole genome shotgun (WGS) entry which is preliminary data.</text>
</comment>
<proteinExistence type="predicted"/>
<dbReference type="SUPFAM" id="SSF55729">
    <property type="entry name" value="Acyl-CoA N-acyltransferases (Nat)"/>
    <property type="match status" value="1"/>
</dbReference>
<sequence>MMNVRKANRKDAKGIAHVHVQSWRETYKGIINQDYLDSLDEDKRYHMWKESLETNGDQPLFVAENDAGEIIGFASFGKERTKKFEIDGELYAIYILAEFKGKKVGTKLFLAGVQELLRQDIKSLLVWVISNNPSKRFYESFNPIKVKEEEFRIAGEELIEVAYSWNDLNALKTSLVSSLEDK</sequence>
<dbReference type="EMBL" id="JBIACK010000009">
    <property type="protein sequence ID" value="MFE8702454.1"/>
    <property type="molecule type" value="Genomic_DNA"/>
</dbReference>
<dbReference type="GO" id="GO:0016746">
    <property type="term" value="F:acyltransferase activity"/>
    <property type="evidence" value="ECO:0007669"/>
    <property type="project" value="UniProtKB-KW"/>
</dbReference>
<evidence type="ECO:0000313" key="2">
    <source>
        <dbReference type="EMBL" id="MFE8702454.1"/>
    </source>
</evidence>
<keyword evidence="3" id="KW-1185">Reference proteome</keyword>
<dbReference type="CDD" id="cd04301">
    <property type="entry name" value="NAT_SF"/>
    <property type="match status" value="1"/>
</dbReference>
<dbReference type="Proteomes" id="UP001601059">
    <property type="component" value="Unassembled WGS sequence"/>
</dbReference>
<dbReference type="PROSITE" id="PS51186">
    <property type="entry name" value="GNAT"/>
    <property type="match status" value="1"/>
</dbReference>
<dbReference type="EC" id="2.3.-.-" evidence="2"/>
<dbReference type="Gene3D" id="3.40.630.30">
    <property type="match status" value="1"/>
</dbReference>